<gene>
    <name evidence="3" type="ORF">BZM27_51260</name>
</gene>
<feature type="domain" description="FAD dependent oxidoreductase" evidence="2">
    <location>
        <begin position="8"/>
        <end position="56"/>
    </location>
</feature>
<dbReference type="InterPro" id="IPR006076">
    <property type="entry name" value="FAD-dep_OxRdtase"/>
</dbReference>
<dbReference type="Pfam" id="PF01266">
    <property type="entry name" value="DAO"/>
    <property type="match status" value="1"/>
</dbReference>
<evidence type="ECO:0000313" key="3">
    <source>
        <dbReference type="EMBL" id="TCG03063.1"/>
    </source>
</evidence>
<name>A0A4R0WZC5_9BURK</name>
<dbReference type="SUPFAM" id="SSF51971">
    <property type="entry name" value="Nucleotide-binding domain"/>
    <property type="match status" value="1"/>
</dbReference>
<evidence type="ECO:0000313" key="4">
    <source>
        <dbReference type="Proteomes" id="UP000294200"/>
    </source>
</evidence>
<protein>
    <recommendedName>
        <fullName evidence="2">FAD dependent oxidoreductase domain-containing protein</fullName>
    </recommendedName>
</protein>
<keyword evidence="1" id="KW-0560">Oxidoreductase</keyword>
<evidence type="ECO:0000256" key="1">
    <source>
        <dbReference type="ARBA" id="ARBA00023002"/>
    </source>
</evidence>
<proteinExistence type="predicted"/>
<evidence type="ECO:0000259" key="2">
    <source>
        <dbReference type="Pfam" id="PF01266"/>
    </source>
</evidence>
<dbReference type="AlphaFoldDB" id="A0A4R0WZC5"/>
<accession>A0A4R0WZC5</accession>
<dbReference type="GO" id="GO:0016491">
    <property type="term" value="F:oxidoreductase activity"/>
    <property type="evidence" value="ECO:0007669"/>
    <property type="project" value="UniProtKB-KW"/>
</dbReference>
<dbReference type="EMBL" id="MWML01000539">
    <property type="protein sequence ID" value="TCG03063.1"/>
    <property type="molecule type" value="Genomic_DNA"/>
</dbReference>
<keyword evidence="4" id="KW-1185">Reference proteome</keyword>
<reference evidence="3 4" key="1">
    <citation type="submission" date="2017-02" db="EMBL/GenBank/DDBJ databases">
        <title>Paraburkholderia sophoroidis sp. nov. and Paraburkholderia steynii sp. nov. rhizobial symbionts of the fynbos legume Hypocalyptus sophoroides.</title>
        <authorList>
            <person name="Steenkamp E.T."/>
            <person name="Beukes C.W."/>
            <person name="Van Zyl E."/>
            <person name="Avontuur J."/>
            <person name="Chan W.Y."/>
            <person name="Hassen A."/>
            <person name="Palmer M."/>
            <person name="Mthombeni L."/>
            <person name="Phalane F."/>
            <person name="Sereme K."/>
            <person name="Venter S.N."/>
        </authorList>
    </citation>
    <scope>NUCLEOTIDE SEQUENCE [LARGE SCALE GENOMIC DNA]</scope>
    <source>
        <strain evidence="3 4">HC1.1ba</strain>
    </source>
</reference>
<dbReference type="InterPro" id="IPR036188">
    <property type="entry name" value="FAD/NAD-bd_sf"/>
</dbReference>
<feature type="non-terminal residue" evidence="3">
    <location>
        <position position="56"/>
    </location>
</feature>
<sequence>MRTSAQPDFAVIGGGLCGLLFAWQLAGEGHRVALYERGDAAGSQAAAWVAAAMLAP</sequence>
<dbReference type="Gene3D" id="3.50.50.60">
    <property type="entry name" value="FAD/NAD(P)-binding domain"/>
    <property type="match status" value="1"/>
</dbReference>
<comment type="caution">
    <text evidence="3">The sequence shown here is derived from an EMBL/GenBank/DDBJ whole genome shotgun (WGS) entry which is preliminary data.</text>
</comment>
<organism evidence="3 4">
    <name type="scientific">Paraburkholderia steynii</name>
    <dbReference type="NCBI Taxonomy" id="1245441"/>
    <lineage>
        <taxon>Bacteria</taxon>
        <taxon>Pseudomonadati</taxon>
        <taxon>Pseudomonadota</taxon>
        <taxon>Betaproteobacteria</taxon>
        <taxon>Burkholderiales</taxon>
        <taxon>Burkholderiaceae</taxon>
        <taxon>Paraburkholderia</taxon>
    </lineage>
</organism>
<dbReference type="Proteomes" id="UP000294200">
    <property type="component" value="Unassembled WGS sequence"/>
</dbReference>